<organism evidence="1">
    <name type="scientific">Anguilla anguilla</name>
    <name type="common">European freshwater eel</name>
    <name type="synonym">Muraena anguilla</name>
    <dbReference type="NCBI Taxonomy" id="7936"/>
    <lineage>
        <taxon>Eukaryota</taxon>
        <taxon>Metazoa</taxon>
        <taxon>Chordata</taxon>
        <taxon>Craniata</taxon>
        <taxon>Vertebrata</taxon>
        <taxon>Euteleostomi</taxon>
        <taxon>Actinopterygii</taxon>
        <taxon>Neopterygii</taxon>
        <taxon>Teleostei</taxon>
        <taxon>Anguilliformes</taxon>
        <taxon>Anguillidae</taxon>
        <taxon>Anguilla</taxon>
    </lineage>
</organism>
<name>A0A0E9XK85_ANGAN</name>
<dbReference type="EMBL" id="GBXM01005498">
    <property type="protein sequence ID" value="JAI03080.1"/>
    <property type="molecule type" value="Transcribed_RNA"/>
</dbReference>
<proteinExistence type="predicted"/>
<reference evidence="1" key="1">
    <citation type="submission" date="2014-11" db="EMBL/GenBank/DDBJ databases">
        <authorList>
            <person name="Amaro Gonzalez C."/>
        </authorList>
    </citation>
    <scope>NUCLEOTIDE SEQUENCE</scope>
</reference>
<sequence length="57" mass="7159">MMLHYSLKMLFFNQAEKYHCIFSVVWQQNREGIYNYVFFHGPRRRRSYFSYGNKQQL</sequence>
<reference evidence="1" key="2">
    <citation type="journal article" date="2015" name="Fish Shellfish Immunol.">
        <title>Early steps in the European eel (Anguilla anguilla)-Vibrio vulnificus interaction in the gills: Role of the RtxA13 toxin.</title>
        <authorList>
            <person name="Callol A."/>
            <person name="Pajuelo D."/>
            <person name="Ebbesson L."/>
            <person name="Teles M."/>
            <person name="MacKenzie S."/>
            <person name="Amaro C."/>
        </authorList>
    </citation>
    <scope>NUCLEOTIDE SEQUENCE</scope>
</reference>
<dbReference type="AlphaFoldDB" id="A0A0E9XK85"/>
<accession>A0A0E9XK85</accession>
<evidence type="ECO:0000313" key="1">
    <source>
        <dbReference type="EMBL" id="JAI03080.1"/>
    </source>
</evidence>
<protein>
    <submittedName>
        <fullName evidence="1">Uncharacterized protein</fullName>
    </submittedName>
</protein>